<name>R9ZZR7_9CAUD</name>
<organism evidence="1 2">
    <name type="scientific">Cellulophaga phage phi46:3</name>
    <dbReference type="NCBI Taxonomy" id="1327985"/>
    <lineage>
        <taxon>Viruses</taxon>
        <taxon>Duplodnaviria</taxon>
        <taxon>Heunggongvirae</taxon>
        <taxon>Uroviricota</taxon>
        <taxon>Caudoviricetes</taxon>
        <taxon>Pachyviridae</taxon>
        <taxon>Bacelvirus</taxon>
        <taxon>Bacelvirus phi46tres</taxon>
    </lineage>
</organism>
<dbReference type="InterPro" id="IPR008929">
    <property type="entry name" value="Chondroitin_lyas"/>
</dbReference>
<keyword evidence="2" id="KW-1185">Reference proteome</keyword>
<dbReference type="GeneID" id="16797304"/>
<dbReference type="Proteomes" id="UP000014727">
    <property type="component" value="Segment"/>
</dbReference>
<evidence type="ECO:0000313" key="1">
    <source>
        <dbReference type="EMBL" id="AGO48824.1"/>
    </source>
</evidence>
<evidence type="ECO:0000313" key="2">
    <source>
        <dbReference type="Proteomes" id="UP000014727"/>
    </source>
</evidence>
<proteinExistence type="predicted"/>
<reference evidence="1 2" key="1">
    <citation type="journal article" date="2013" name="Proc. Natl. Acad. Sci. U.S.A.">
        <title>Twelve previously unknown phage genera are ubiquitous in global oceans.</title>
        <authorList>
            <person name="Holmfeldt K."/>
            <person name="Solonenko N."/>
            <person name="Shah M."/>
            <person name="Corrier K."/>
            <person name="Riemann L."/>
            <person name="Verberkmoes N.C."/>
            <person name="Sullivan M.B."/>
        </authorList>
    </citation>
    <scope>NUCLEOTIDE SEQUENCE [LARGE SCALE GENOMIC DNA]</scope>
    <source>
        <strain evidence="1">Phi46:3</strain>
    </source>
</reference>
<gene>
    <name evidence="1" type="ORF">Phi46:3_gp080</name>
</gene>
<sequence>MKKTIYILSILLLTISGVSAQTVIKIKQPNPQQITIADDSIKLNGSTSVPLSDIIKPITLAEYNAMDASTKLKNAGRQIIDPTGVPTSISVVDGSITVSKLSSDVDLKYSKGTALLSEVENLTDAERVAQGYVGKGIINPISPIAELPIVDGSVTESKLSTLVNEKINKIDDVVGAESVIKNYIYTEDANDLFVDRYTNGYDFGTGFNDDVSTIDAKTTEFISDPDLYRPVFGSFTAVEQGVVGEYVVPNDRHSLHLAALKAETINDVSIANAVASELLATVNANPLNTTFWTDYVATPERVDSNHQGWIQCIEAKKMLNSLNRIEDVQTVLTEANETTIKDWIYELGEIMYNTLSPRIDFYIGENWENVGLSYFNNSSLQPVMLYDSNGDVIHSFTVTQDIFNNRNFDAISFIHAVAVETNDLEKEHWARQYVKTALQYGLYSDGTWWELIRGTDTNPLTGVSYGWTSLGSMVEIAHLDAMTNHFPNDKLYNYSTVIGFTQGQTKFMNGSAIYEGTSTTDGKTEKSIFSFLKGQTNYYRNESNGGWTDTRFYKNASDVLIPLDSEDYKEMSVVAAAANLYYKNQDIYDFYMFDTSKGYYAKSLTTSGYLSGYGYDDMGPWGNFIIGSLWIQQEDNFFKNPVKLSLSGFTTDDIPEGLNNKYGKVKSLADFTTTELEEGDNRYYPYEIIADDEDRLTGATGSYINNQVRTDNPNIRMESITTGEPSLNLKNTTVDWEIKNQTNGRFRLYSLTNSKTAIRIEASPLDNALMINYLGVSIGKTSATQALDVNGRVQATSFITTTAAPTTSTSFGVVGEIRYDENYIYRCTAASTWVRTPVTYATW</sequence>
<accession>R9ZZR7</accession>
<dbReference type="EMBL" id="KC821622">
    <property type="protein sequence ID" value="AGO48824.1"/>
    <property type="molecule type" value="Genomic_DNA"/>
</dbReference>
<dbReference type="SUPFAM" id="SSF48230">
    <property type="entry name" value="Chondroitin AC/alginate lyase"/>
    <property type="match status" value="1"/>
</dbReference>
<reference evidence="2" key="2">
    <citation type="submission" date="2013-03" db="EMBL/GenBank/DDBJ databases">
        <title>The Cellulophaga phages: a novel, diverse, and globally ubiquitous model system.</title>
        <authorList>
            <person name="Holmfeldt K."/>
            <person name="Solonenko N."/>
            <person name="Shah M."/>
            <person name="Corrier K."/>
            <person name="Riemann L."/>
            <person name="VerBerkmoes N.C."/>
            <person name="Sullivan M.B."/>
        </authorList>
    </citation>
    <scope>NUCLEOTIDE SEQUENCE [LARGE SCALE GENOMIC DNA]</scope>
</reference>
<dbReference type="RefSeq" id="YP_008241123.1">
    <property type="nucleotide sequence ID" value="NC_021792.1"/>
</dbReference>
<dbReference type="KEGG" id="vg:16797304"/>
<protein>
    <submittedName>
        <fullName evidence="1">Structural protein</fullName>
    </submittedName>
</protein>